<dbReference type="EMBL" id="VFQX01000066">
    <property type="protein sequence ID" value="KAF0972652.1"/>
    <property type="molecule type" value="Genomic_DNA"/>
</dbReference>
<gene>
    <name evidence="10" type="ORF">FDP41_008901</name>
</gene>
<dbReference type="FunFam" id="3.40.50.150:FF:000220">
    <property type="entry name" value="CAMK protein kinase"/>
    <property type="match status" value="1"/>
</dbReference>
<keyword evidence="6 8" id="KW-0819">tRNA processing</keyword>
<accession>A0A6A5BCR0</accession>
<dbReference type="GO" id="GO:0106340">
    <property type="term" value="F:tRNA (guanosine(34)-2'-O)-methyltransferase activity"/>
    <property type="evidence" value="ECO:0007669"/>
    <property type="project" value="UniProtKB-ARBA"/>
</dbReference>
<organism evidence="10 11">
    <name type="scientific">Naegleria fowleri</name>
    <name type="common">Brain eating amoeba</name>
    <dbReference type="NCBI Taxonomy" id="5763"/>
    <lineage>
        <taxon>Eukaryota</taxon>
        <taxon>Discoba</taxon>
        <taxon>Heterolobosea</taxon>
        <taxon>Tetramitia</taxon>
        <taxon>Eutetramitia</taxon>
        <taxon>Vahlkampfiidae</taxon>
        <taxon>Naegleria</taxon>
    </lineage>
</organism>
<dbReference type="PANTHER" id="PTHR10920">
    <property type="entry name" value="RIBOSOMAL RNA METHYLTRANSFERASE"/>
    <property type="match status" value="1"/>
</dbReference>
<dbReference type="HAMAP" id="MF_03162">
    <property type="entry name" value="RNA_methyltr_E_TRM7"/>
    <property type="match status" value="1"/>
</dbReference>
<keyword evidence="3 8" id="KW-0489">Methyltransferase</keyword>
<dbReference type="AlphaFoldDB" id="A0A6A5BCR0"/>
<dbReference type="RefSeq" id="XP_044557366.1">
    <property type="nucleotide sequence ID" value="XM_044712803.1"/>
</dbReference>
<dbReference type="VEuPathDB" id="AmoebaDB:NfTy_047790"/>
<evidence type="ECO:0000256" key="3">
    <source>
        <dbReference type="ARBA" id="ARBA00022603"/>
    </source>
</evidence>
<dbReference type="InterPro" id="IPR002877">
    <property type="entry name" value="RNA_MeTrfase_FtsJ_dom"/>
</dbReference>
<feature type="binding site" evidence="8">
    <location>
        <position position="177"/>
    </location>
    <ligand>
        <name>S-adenosyl-L-methionine</name>
        <dbReference type="ChEBI" id="CHEBI:59789"/>
    </ligand>
</feature>
<feature type="binding site" evidence="8">
    <location>
        <position position="55"/>
    </location>
    <ligand>
        <name>S-adenosyl-L-methionine</name>
        <dbReference type="ChEBI" id="CHEBI:59789"/>
    </ligand>
</feature>
<dbReference type="Gene3D" id="3.40.50.150">
    <property type="entry name" value="Vaccinia Virus protein VP39"/>
    <property type="match status" value="1"/>
</dbReference>
<evidence type="ECO:0000256" key="8">
    <source>
        <dbReference type="HAMAP-Rule" id="MF_03162"/>
    </source>
</evidence>
<evidence type="ECO:0000313" key="11">
    <source>
        <dbReference type="Proteomes" id="UP000444721"/>
    </source>
</evidence>
<evidence type="ECO:0000256" key="5">
    <source>
        <dbReference type="ARBA" id="ARBA00022691"/>
    </source>
</evidence>
<feature type="active site" description="Proton acceptor" evidence="8">
    <location>
        <position position="217"/>
    </location>
</feature>
<dbReference type="InterPro" id="IPR015507">
    <property type="entry name" value="rRNA-MeTfrase_E"/>
</dbReference>
<dbReference type="GO" id="GO:0006364">
    <property type="term" value="P:rRNA processing"/>
    <property type="evidence" value="ECO:0007669"/>
    <property type="project" value="UniProtKB-KW"/>
</dbReference>
<comment type="function">
    <text evidence="8">Methylates the 2'-O-ribose of nucleotides at positions 32 and 34 of the tRNA anticodon loop of substrate tRNAs.</text>
</comment>
<feature type="binding site" evidence="8">
    <location>
        <position position="53"/>
    </location>
    <ligand>
        <name>S-adenosyl-L-methionine</name>
        <dbReference type="ChEBI" id="CHEBI:59789"/>
    </ligand>
</feature>
<dbReference type="GO" id="GO:0005737">
    <property type="term" value="C:cytoplasm"/>
    <property type="evidence" value="ECO:0007669"/>
    <property type="project" value="UniProtKB-SubCell"/>
</dbReference>
<feature type="domain" description="Ribosomal RNA methyltransferase FtsJ" evidence="9">
    <location>
        <begin position="21"/>
        <end position="62"/>
    </location>
</feature>
<comment type="catalytic activity">
    <reaction evidence="7 8">
        <text>cytidine(32)/guanosine(34) in tRNA + 2 S-adenosyl-L-methionine = 2'-O-methylcytidine(32)/2'-O-methylguanosine(34) in tRNA + 2 S-adenosyl-L-homocysteine + 2 H(+)</text>
        <dbReference type="Rhea" id="RHEA:42396"/>
        <dbReference type="Rhea" id="RHEA-COMP:10246"/>
        <dbReference type="Rhea" id="RHEA-COMP:10247"/>
        <dbReference type="ChEBI" id="CHEBI:15378"/>
        <dbReference type="ChEBI" id="CHEBI:57856"/>
        <dbReference type="ChEBI" id="CHEBI:59789"/>
        <dbReference type="ChEBI" id="CHEBI:74269"/>
        <dbReference type="ChEBI" id="CHEBI:74445"/>
        <dbReference type="ChEBI" id="CHEBI:74495"/>
        <dbReference type="ChEBI" id="CHEBI:82748"/>
        <dbReference type="EC" id="2.1.1.205"/>
    </reaction>
</comment>
<keyword evidence="1 8" id="KW-0963">Cytoplasm</keyword>
<dbReference type="GeneID" id="68116118"/>
<comment type="caution">
    <text evidence="10">The sequence shown here is derived from an EMBL/GenBank/DDBJ whole genome shotgun (WGS) entry which is preliminary data.</text>
</comment>
<name>A0A6A5BCR0_NAEFO</name>
<dbReference type="EC" id="2.1.1.205" evidence="8"/>
<dbReference type="HAMAP" id="MF_01547">
    <property type="entry name" value="RNA_methyltr_E"/>
    <property type="match status" value="1"/>
</dbReference>
<dbReference type="InterPro" id="IPR029063">
    <property type="entry name" value="SAM-dependent_MTases_sf"/>
</dbReference>
<feature type="binding site" evidence="8">
    <location>
        <position position="136"/>
    </location>
    <ligand>
        <name>S-adenosyl-L-methionine</name>
        <dbReference type="ChEBI" id="CHEBI:59789"/>
    </ligand>
</feature>
<feature type="binding site" evidence="8">
    <location>
        <position position="152"/>
    </location>
    <ligand>
        <name>S-adenosyl-L-methionine</name>
        <dbReference type="ChEBI" id="CHEBI:59789"/>
    </ligand>
</feature>
<dbReference type="PANTHER" id="PTHR10920:SF12">
    <property type="entry name" value="TRNA (CYTIDINE(32)_GUANOSINE(34)-2'-O)-METHYLTRANSFERASE-RELATED"/>
    <property type="match status" value="1"/>
</dbReference>
<evidence type="ECO:0000256" key="4">
    <source>
        <dbReference type="ARBA" id="ARBA00022679"/>
    </source>
</evidence>
<keyword evidence="5 8" id="KW-0949">S-adenosyl-L-methionine</keyword>
<evidence type="ECO:0000256" key="6">
    <source>
        <dbReference type="ARBA" id="ARBA00022694"/>
    </source>
</evidence>
<feature type="domain" description="Ribosomal RNA methyltransferase FtsJ" evidence="9">
    <location>
        <begin position="130"/>
        <end position="260"/>
    </location>
</feature>
<dbReference type="SUPFAM" id="SSF53335">
    <property type="entry name" value="S-adenosyl-L-methionine-dependent methyltransferases"/>
    <property type="match status" value="1"/>
</dbReference>
<evidence type="ECO:0000256" key="2">
    <source>
        <dbReference type="ARBA" id="ARBA00022552"/>
    </source>
</evidence>
<evidence type="ECO:0000256" key="7">
    <source>
        <dbReference type="ARBA" id="ARBA00048902"/>
    </source>
</evidence>
<dbReference type="VEuPathDB" id="AmoebaDB:NF0070190"/>
<evidence type="ECO:0000313" key="10">
    <source>
        <dbReference type="EMBL" id="KAF0972652.1"/>
    </source>
</evidence>
<dbReference type="Pfam" id="PF01728">
    <property type="entry name" value="FtsJ"/>
    <property type="match status" value="2"/>
</dbReference>
<dbReference type="InterPro" id="IPR028590">
    <property type="entry name" value="RNA_methyltr_E_TRM7"/>
</dbReference>
<protein>
    <recommendedName>
        <fullName evidence="8">Putative tRNA (cytidine(32)/guanosine(34)-2'-O)-methyltransferase</fullName>
        <ecNumber evidence="8">2.1.1.205</ecNumber>
    </recommendedName>
    <alternativeName>
        <fullName evidence="8">2'-O-ribose RNA methyltransferase TRM7 homolog</fullName>
    </alternativeName>
</protein>
<sequence length="366" mass="41315">MGRNSREKRDIFYRKAKQEGWRARSAYKLLQVDEEFNIFEGVKRAVDLCAAPGSWSQVLQRKLLKKFREEGTKLKHFNEEDFSDDEEEYNGIADEAEERSDEIHHEAISSCSEHASPAVVDIHEKDEEDAIIVSVDLQEMAPLEGVIEIQGDITSEKTAEEIVHHFRGKKAQLVVCDGAPDVTGMHDIDEYIQLQLILAALNITTHVLEEGGCFVSKIFRGKDITLLYAQCGVFFERVYCAKPKSSRNSSLESFVVCKGFKLPPGYVPRMVDPLLDFQYNEEQSEQQDSNATFSQNGGPMLGADRYIVPFLACGDLSGFDSDRTYSIGANEELGMKPIQPPTNPPYKKAVELKRSNNNLKVDLMFK</sequence>
<dbReference type="OrthoDB" id="289250at2759"/>
<dbReference type="Proteomes" id="UP000444721">
    <property type="component" value="Unassembled WGS sequence"/>
</dbReference>
<dbReference type="GO" id="GO:0002181">
    <property type="term" value="P:cytoplasmic translation"/>
    <property type="evidence" value="ECO:0007669"/>
    <property type="project" value="UniProtKB-UniRule"/>
</dbReference>
<keyword evidence="11" id="KW-1185">Reference proteome</keyword>
<dbReference type="GO" id="GO:0002128">
    <property type="term" value="P:tRNA nucleoside ribose methylation"/>
    <property type="evidence" value="ECO:0007669"/>
    <property type="project" value="UniProtKB-UniRule"/>
</dbReference>
<dbReference type="InterPro" id="IPR050082">
    <property type="entry name" value="RNA_methyltr_RlmE"/>
</dbReference>
<proteinExistence type="inferred from homology"/>
<comment type="similarity">
    <text evidence="8">Belongs to the class I-like SAM-binding methyltransferase superfamily. RNA methyltransferase RlmE family. TRM7 subfamily.</text>
</comment>
<reference evidence="10 11" key="1">
    <citation type="journal article" date="2019" name="Sci. Rep.">
        <title>Nanopore sequencing improves the draft genome of the human pathogenic amoeba Naegleria fowleri.</title>
        <authorList>
            <person name="Liechti N."/>
            <person name="Schurch N."/>
            <person name="Bruggmann R."/>
            <person name="Wittwer M."/>
        </authorList>
    </citation>
    <scope>NUCLEOTIDE SEQUENCE [LARGE SCALE GENOMIC DNA]</scope>
    <source>
        <strain evidence="10 11">ATCC 30894</strain>
    </source>
</reference>
<comment type="subcellular location">
    <subcellularLocation>
        <location evidence="8">Cytoplasm</location>
    </subcellularLocation>
</comment>
<keyword evidence="2" id="KW-0698">rRNA processing</keyword>
<dbReference type="OMA" id="FIVCLNF"/>
<evidence type="ECO:0000256" key="1">
    <source>
        <dbReference type="ARBA" id="ARBA00022490"/>
    </source>
</evidence>
<keyword evidence="4 8" id="KW-0808">Transferase</keyword>
<dbReference type="VEuPathDB" id="AmoebaDB:FDP41_008901"/>
<evidence type="ECO:0000259" key="9">
    <source>
        <dbReference type="Pfam" id="PF01728"/>
    </source>
</evidence>